<evidence type="ECO:0000313" key="2">
    <source>
        <dbReference type="Proteomes" id="UP000289326"/>
    </source>
</evidence>
<accession>A0A4P6MNZ7</accession>
<protein>
    <submittedName>
        <fullName evidence="1">Uncharacterized protein</fullName>
    </submittedName>
</protein>
<dbReference type="RefSeq" id="WP_130429367.1">
    <property type="nucleotide sequence ID" value="NZ_CP034841.1"/>
</dbReference>
<dbReference type="Proteomes" id="UP000289326">
    <property type="component" value="Chromosome"/>
</dbReference>
<sequence>MVEQISEGNFDENKTEIFDSRLEQNLYDFLNQKITQKNKPKAGVAIMFNVFDSNKIIDIFKKIFHIDNLDEEIQTNKRFSFALYFDKDLNLINELTFFTISGYILDKEIIPKQDKFLEYEKENKQLIKQIFTNEQNLHPRFFFNKAFTEILKYLT</sequence>
<organism evidence="1 2">
    <name type="scientific">Mycoplasmopsis phocirhinis</name>
    <dbReference type="NCBI Taxonomy" id="142650"/>
    <lineage>
        <taxon>Bacteria</taxon>
        <taxon>Bacillati</taxon>
        <taxon>Mycoplasmatota</taxon>
        <taxon>Mycoplasmoidales</taxon>
        <taxon>Metamycoplasmataceae</taxon>
        <taxon>Mycoplasmopsis</taxon>
    </lineage>
</organism>
<proteinExistence type="predicted"/>
<dbReference type="KEGG" id="mphi:EG856_01465"/>
<keyword evidence="2" id="KW-1185">Reference proteome</keyword>
<dbReference type="EMBL" id="CP034841">
    <property type="protein sequence ID" value="QBF34590.1"/>
    <property type="molecule type" value="Genomic_DNA"/>
</dbReference>
<name>A0A4P6MNZ7_9BACT</name>
<evidence type="ECO:0000313" key="1">
    <source>
        <dbReference type="EMBL" id="QBF34590.1"/>
    </source>
</evidence>
<dbReference type="OrthoDB" id="9757917at2"/>
<gene>
    <name evidence="1" type="ORF">EG856_01465</name>
</gene>
<reference evidence="1 2" key="1">
    <citation type="submission" date="2019-01" db="EMBL/GenBank/DDBJ databases">
        <title>Complete sequence and annotation of the Mycoplasma phocirhinis strain 852T genome.</title>
        <authorList>
            <person name="Frasca S.Jr."/>
            <person name="Kutish G.F."/>
            <person name="Castellanos Gell J."/>
            <person name="Michaels D.L."/>
            <person name="Brown D.R."/>
        </authorList>
    </citation>
    <scope>NUCLEOTIDE SEQUENCE [LARGE SCALE GENOMIC DNA]</scope>
    <source>
        <strain evidence="1 2">852</strain>
    </source>
</reference>
<dbReference type="AlphaFoldDB" id="A0A4P6MNZ7"/>